<dbReference type="EMBL" id="CADCXN010000113">
    <property type="protein sequence ID" value="CAA9892757.1"/>
    <property type="molecule type" value="Genomic_DNA"/>
</dbReference>
<protein>
    <recommendedName>
        <fullName evidence="3">SPOR domain-containing protein</fullName>
    </recommendedName>
</protein>
<feature type="compositionally biased region" description="Basic and acidic residues" evidence="1">
    <location>
        <begin position="97"/>
        <end position="107"/>
    </location>
</feature>
<dbReference type="GO" id="GO:0042834">
    <property type="term" value="F:peptidoglycan binding"/>
    <property type="evidence" value="ECO:0007669"/>
    <property type="project" value="InterPro"/>
</dbReference>
<keyword evidence="2" id="KW-0472">Membrane</keyword>
<dbReference type="GO" id="GO:0032153">
    <property type="term" value="C:cell division site"/>
    <property type="evidence" value="ECO:0007669"/>
    <property type="project" value="TreeGrafter"/>
</dbReference>
<sequence>MNQELKQRLIGALVITALAAIFVPMLFDDPVDNSGRMVSEMTIPEAPVNSAEDTAAKLPADADEVLKNSDDQNLAPPEEAADISVNKNSGAEEVEQEGERAESEEKSVSSQAATAEPADSEISSDTAGNANAEEEAEPPVTPHRHNIPKQAESSEPLENESIEEIKKPVKVKKTVIPSSKSKPKQSASLKPVEPGPIAAVKKTVSAPKVTSPKPVPELVRWYLQAGSFAKKENALALWESIRKQGLPVMLETIQVAEKGALYRLKLGPELDKDRAIAMQARLNKQNIKTILVSE</sequence>
<organism evidence="4 5">
    <name type="scientific">Candidatus Methylobacter favarea</name>
    <dbReference type="NCBI Taxonomy" id="2707345"/>
    <lineage>
        <taxon>Bacteria</taxon>
        <taxon>Pseudomonadati</taxon>
        <taxon>Pseudomonadota</taxon>
        <taxon>Gammaproteobacteria</taxon>
        <taxon>Methylococcales</taxon>
        <taxon>Methylococcaceae</taxon>
        <taxon>Methylobacter</taxon>
    </lineage>
</organism>
<dbReference type="GO" id="GO:0032506">
    <property type="term" value="P:cytokinetic process"/>
    <property type="evidence" value="ECO:0007669"/>
    <property type="project" value="TreeGrafter"/>
</dbReference>
<dbReference type="Pfam" id="PF05036">
    <property type="entry name" value="SPOR"/>
    <property type="match status" value="1"/>
</dbReference>
<dbReference type="AlphaFoldDB" id="A0A8S0YAY2"/>
<keyword evidence="2" id="KW-0812">Transmembrane</keyword>
<feature type="transmembrane region" description="Helical" evidence="2">
    <location>
        <begin position="9"/>
        <end position="27"/>
    </location>
</feature>
<dbReference type="GO" id="GO:0030428">
    <property type="term" value="C:cell septum"/>
    <property type="evidence" value="ECO:0007669"/>
    <property type="project" value="TreeGrafter"/>
</dbReference>
<accession>A0A8S0YAY2</accession>
<comment type="caution">
    <text evidence="4">The sequence shown here is derived from an EMBL/GenBank/DDBJ whole genome shotgun (WGS) entry which is preliminary data.</text>
</comment>
<evidence type="ECO:0000259" key="3">
    <source>
        <dbReference type="PROSITE" id="PS51724"/>
    </source>
</evidence>
<dbReference type="PROSITE" id="PS51724">
    <property type="entry name" value="SPOR"/>
    <property type="match status" value="1"/>
</dbReference>
<name>A0A8S0YAY2_9GAMM</name>
<dbReference type="InterPro" id="IPR036680">
    <property type="entry name" value="SPOR-like_sf"/>
</dbReference>
<feature type="region of interest" description="Disordered" evidence="1">
    <location>
        <begin position="44"/>
        <end position="192"/>
    </location>
</feature>
<keyword evidence="5" id="KW-1185">Reference proteome</keyword>
<evidence type="ECO:0000256" key="1">
    <source>
        <dbReference type="SAM" id="MobiDB-lite"/>
    </source>
</evidence>
<proteinExistence type="predicted"/>
<evidence type="ECO:0000313" key="4">
    <source>
        <dbReference type="EMBL" id="CAA9892757.1"/>
    </source>
</evidence>
<feature type="domain" description="SPOR" evidence="3">
    <location>
        <begin position="215"/>
        <end position="294"/>
    </location>
</feature>
<feature type="compositionally biased region" description="Low complexity" evidence="1">
    <location>
        <begin position="174"/>
        <end position="191"/>
    </location>
</feature>
<dbReference type="RefSeq" id="WP_174627491.1">
    <property type="nucleotide sequence ID" value="NZ_CADCXN010000113.1"/>
</dbReference>
<evidence type="ECO:0000313" key="5">
    <source>
        <dbReference type="Proteomes" id="UP000494216"/>
    </source>
</evidence>
<dbReference type="Proteomes" id="UP000494216">
    <property type="component" value="Unassembled WGS sequence"/>
</dbReference>
<dbReference type="InterPro" id="IPR007730">
    <property type="entry name" value="SPOR-like_dom"/>
</dbReference>
<evidence type="ECO:0000256" key="2">
    <source>
        <dbReference type="SAM" id="Phobius"/>
    </source>
</evidence>
<dbReference type="InterPro" id="IPR052521">
    <property type="entry name" value="Cell_div_SPOR-domain"/>
</dbReference>
<dbReference type="PANTHER" id="PTHR38687">
    <property type="entry name" value="CELL DIVISION PROTEIN DEDD-RELATED"/>
    <property type="match status" value="1"/>
</dbReference>
<dbReference type="Gene3D" id="3.30.70.1070">
    <property type="entry name" value="Sporulation related repeat"/>
    <property type="match status" value="1"/>
</dbReference>
<keyword evidence="2" id="KW-1133">Transmembrane helix</keyword>
<dbReference type="SUPFAM" id="SSF110997">
    <property type="entry name" value="Sporulation related repeat"/>
    <property type="match status" value="1"/>
</dbReference>
<gene>
    <name evidence="4" type="ORF">METHB2_80074</name>
</gene>
<dbReference type="PANTHER" id="PTHR38687:SF1">
    <property type="entry name" value="CELL DIVISION PROTEIN DEDD"/>
    <property type="match status" value="1"/>
</dbReference>
<reference evidence="4 5" key="1">
    <citation type="submission" date="2020-02" db="EMBL/GenBank/DDBJ databases">
        <authorList>
            <person name="Hogendoorn C."/>
        </authorList>
    </citation>
    <scope>NUCLEOTIDE SEQUENCE [LARGE SCALE GENOMIC DNA]</scope>
    <source>
        <strain evidence="4">METHB21</strain>
    </source>
</reference>